<feature type="chain" id="PRO_5012158968" description="5'-nucleotidase" evidence="9">
    <location>
        <begin position="19"/>
        <end position="1043"/>
    </location>
</feature>
<keyword evidence="13" id="KW-1185">Reference proteome</keyword>
<dbReference type="SUPFAM" id="SSF55816">
    <property type="entry name" value="5'-nucleotidase (syn. UDP-sugar hydrolase), C-terminal domain"/>
    <property type="match status" value="3"/>
</dbReference>
<keyword evidence="7" id="KW-0378">Hydrolase</keyword>
<dbReference type="PANTHER" id="PTHR11575:SF24">
    <property type="entry name" value="5'-NUCLEOTIDASE"/>
    <property type="match status" value="1"/>
</dbReference>
<organism evidence="12 13">
    <name type="scientific">Clunio marinus</name>
    <dbReference type="NCBI Taxonomy" id="568069"/>
    <lineage>
        <taxon>Eukaryota</taxon>
        <taxon>Metazoa</taxon>
        <taxon>Ecdysozoa</taxon>
        <taxon>Arthropoda</taxon>
        <taxon>Hexapoda</taxon>
        <taxon>Insecta</taxon>
        <taxon>Pterygota</taxon>
        <taxon>Neoptera</taxon>
        <taxon>Endopterygota</taxon>
        <taxon>Diptera</taxon>
        <taxon>Nematocera</taxon>
        <taxon>Chironomoidea</taxon>
        <taxon>Chironomidae</taxon>
        <taxon>Clunio</taxon>
    </lineage>
</organism>
<dbReference type="GO" id="GO:0046872">
    <property type="term" value="F:metal ion binding"/>
    <property type="evidence" value="ECO:0007669"/>
    <property type="project" value="UniProtKB-KW"/>
</dbReference>
<dbReference type="PROSITE" id="PS00786">
    <property type="entry name" value="5_NUCLEOTIDASE_2"/>
    <property type="match status" value="1"/>
</dbReference>
<evidence type="ECO:0000256" key="3">
    <source>
        <dbReference type="ARBA" id="ARBA00012643"/>
    </source>
</evidence>
<keyword evidence="4" id="KW-0479">Metal-binding</keyword>
<dbReference type="Proteomes" id="UP000183832">
    <property type="component" value="Unassembled WGS sequence"/>
</dbReference>
<dbReference type="InterPro" id="IPR029052">
    <property type="entry name" value="Metallo-depent_PP-like"/>
</dbReference>
<dbReference type="Gene3D" id="3.60.21.10">
    <property type="match status" value="1"/>
</dbReference>
<dbReference type="InterPro" id="IPR006179">
    <property type="entry name" value="5_nucleotidase/apyrase"/>
</dbReference>
<evidence type="ECO:0000256" key="6">
    <source>
        <dbReference type="ARBA" id="ARBA00022741"/>
    </source>
</evidence>
<gene>
    <name evidence="12" type="primary">putative Protein 5NUC</name>
    <name evidence="12" type="ORF">CLUMA_CG009432</name>
</gene>
<keyword evidence="8" id="KW-0325">Glycoprotein</keyword>
<dbReference type="SUPFAM" id="SSF56300">
    <property type="entry name" value="Metallo-dependent phosphatases"/>
    <property type="match status" value="1"/>
</dbReference>
<comment type="catalytic activity">
    <reaction evidence="1">
        <text>a ribonucleoside 5'-phosphate + H2O = a ribonucleoside + phosphate</text>
        <dbReference type="Rhea" id="RHEA:12484"/>
        <dbReference type="ChEBI" id="CHEBI:15377"/>
        <dbReference type="ChEBI" id="CHEBI:18254"/>
        <dbReference type="ChEBI" id="CHEBI:43474"/>
        <dbReference type="ChEBI" id="CHEBI:58043"/>
        <dbReference type="EC" id="3.1.3.5"/>
    </reaction>
</comment>
<dbReference type="FunFam" id="3.60.21.10:FF:000020">
    <property type="entry name" value="NT5E isoform 4"/>
    <property type="match status" value="1"/>
</dbReference>
<evidence type="ECO:0000259" key="11">
    <source>
        <dbReference type="Pfam" id="PF02872"/>
    </source>
</evidence>
<keyword evidence="6" id="KW-0547">Nucleotide-binding</keyword>
<comment type="similarity">
    <text evidence="2">Belongs to the 5'-nucleotidase family.</text>
</comment>
<protein>
    <recommendedName>
        <fullName evidence="3">5'-nucleotidase</fullName>
        <ecNumber evidence="3">3.1.3.5</ecNumber>
    </recommendedName>
</protein>
<dbReference type="PRINTS" id="PR01607">
    <property type="entry name" value="APYRASEFAMLY"/>
</dbReference>
<dbReference type="InterPro" id="IPR008334">
    <property type="entry name" value="5'-Nucleotdase_C"/>
</dbReference>
<dbReference type="EC" id="3.1.3.5" evidence="3"/>
<evidence type="ECO:0000313" key="12">
    <source>
        <dbReference type="EMBL" id="CRK95991.1"/>
    </source>
</evidence>
<evidence type="ECO:0000256" key="7">
    <source>
        <dbReference type="ARBA" id="ARBA00022801"/>
    </source>
</evidence>
<dbReference type="InterPro" id="IPR036907">
    <property type="entry name" value="5'-Nucleotdase_C_sf"/>
</dbReference>
<dbReference type="CDD" id="cd07409">
    <property type="entry name" value="MPP_CD73_N"/>
    <property type="match status" value="1"/>
</dbReference>
<evidence type="ECO:0000256" key="4">
    <source>
        <dbReference type="ARBA" id="ARBA00022723"/>
    </source>
</evidence>
<evidence type="ECO:0000256" key="5">
    <source>
        <dbReference type="ARBA" id="ARBA00022729"/>
    </source>
</evidence>
<dbReference type="GO" id="GO:0005886">
    <property type="term" value="C:plasma membrane"/>
    <property type="evidence" value="ECO:0007669"/>
    <property type="project" value="TreeGrafter"/>
</dbReference>
<evidence type="ECO:0000256" key="8">
    <source>
        <dbReference type="ARBA" id="ARBA00023180"/>
    </source>
</evidence>
<dbReference type="Pfam" id="PF02872">
    <property type="entry name" value="5_nucleotid_C"/>
    <property type="match status" value="3"/>
</dbReference>
<evidence type="ECO:0000313" key="13">
    <source>
        <dbReference type="Proteomes" id="UP000183832"/>
    </source>
</evidence>
<dbReference type="STRING" id="568069.A0A1J1I6Q6"/>
<evidence type="ECO:0000259" key="10">
    <source>
        <dbReference type="Pfam" id="PF00149"/>
    </source>
</evidence>
<dbReference type="FunFam" id="3.90.780.10:FF:000001">
    <property type="entry name" value="NT5E isoform 3"/>
    <property type="match status" value="3"/>
</dbReference>
<dbReference type="Gene3D" id="3.90.780.10">
    <property type="entry name" value="5'-Nucleotidase, C-terminal domain"/>
    <property type="match status" value="3"/>
</dbReference>
<evidence type="ECO:0000256" key="1">
    <source>
        <dbReference type="ARBA" id="ARBA00000815"/>
    </source>
</evidence>
<dbReference type="GO" id="GO:0008253">
    <property type="term" value="F:5'-nucleotidase activity"/>
    <property type="evidence" value="ECO:0007669"/>
    <property type="project" value="UniProtKB-EC"/>
</dbReference>
<proteinExistence type="inferred from homology"/>
<evidence type="ECO:0000256" key="2">
    <source>
        <dbReference type="ARBA" id="ARBA00006654"/>
    </source>
</evidence>
<name>A0A1J1I6Q6_9DIPT</name>
<dbReference type="InterPro" id="IPR004843">
    <property type="entry name" value="Calcineurin-like_PHP"/>
</dbReference>
<feature type="domain" description="5'-Nucleotidase C-terminal" evidence="11">
    <location>
        <begin position="785"/>
        <end position="958"/>
    </location>
</feature>
<dbReference type="GO" id="GO:0000166">
    <property type="term" value="F:nucleotide binding"/>
    <property type="evidence" value="ECO:0007669"/>
    <property type="project" value="UniProtKB-KW"/>
</dbReference>
<dbReference type="Pfam" id="PF00149">
    <property type="entry name" value="Metallophos"/>
    <property type="match status" value="1"/>
</dbReference>
<dbReference type="GO" id="GO:0006196">
    <property type="term" value="P:AMP catabolic process"/>
    <property type="evidence" value="ECO:0007669"/>
    <property type="project" value="TreeGrafter"/>
</dbReference>
<feature type="domain" description="Calcineurin-like phosphoesterase" evidence="10">
    <location>
        <begin position="34"/>
        <end position="253"/>
    </location>
</feature>
<accession>A0A1J1I6Q6</accession>
<dbReference type="AlphaFoldDB" id="A0A1J1I6Q6"/>
<evidence type="ECO:0000256" key="9">
    <source>
        <dbReference type="SAM" id="SignalP"/>
    </source>
</evidence>
<keyword evidence="5 9" id="KW-0732">Signal</keyword>
<feature type="domain" description="5'-Nucleotidase C-terminal" evidence="11">
    <location>
        <begin position="354"/>
        <end position="520"/>
    </location>
</feature>
<feature type="domain" description="5'-Nucleotidase C-terminal" evidence="11">
    <location>
        <begin position="565"/>
        <end position="736"/>
    </location>
</feature>
<dbReference type="OrthoDB" id="7722975at2759"/>
<feature type="signal peptide" evidence="9">
    <location>
        <begin position="1"/>
        <end position="18"/>
    </location>
</feature>
<reference evidence="12 13" key="1">
    <citation type="submission" date="2015-04" db="EMBL/GenBank/DDBJ databases">
        <authorList>
            <person name="Syromyatnikov M.Y."/>
            <person name="Popov V.N."/>
        </authorList>
    </citation>
    <scope>NUCLEOTIDE SEQUENCE [LARGE SCALE GENOMIC DNA]</scope>
</reference>
<dbReference type="InterPro" id="IPR006146">
    <property type="entry name" value="5'-Nucleotdase_CS"/>
</dbReference>
<dbReference type="PANTHER" id="PTHR11575">
    <property type="entry name" value="5'-NUCLEOTIDASE-RELATED"/>
    <property type="match status" value="1"/>
</dbReference>
<sequence>MIIRLLTIGLCLISGITSAPRSIAKNGNNFQFIILHNNDMHARFEQTGVLSNKCSKADADANKCYGGFARVAHEVREYRKQAEDGKIPKVLYLNAGDTYTGTPWFSLYKDKIASDFLKILKPDAISLGNHEFDEGSENLAKFLNEIDFPVLAANLDLEKEPQLQTEYLKPSTVFTLDGRKIGIIGYLTPETKEVAIQNDVEFIDEVVALNKEAEKLKVEGVNIIIALGHSGYERDKEIAEQCPDIDLVIGAHTFLFTGQSPDIEKPLGDFPTWVTQPNGKKVPVVQAYAFTKYLGYLHLEFDDDGNLIEIDGTPILLNASIPRDPDVLALLETYRPGILELENDIVGITKVLLDGSCRRNECNLGNFLADAMVDWYAFKYESNEFWTDASIALLQGGGIRASIDHRSNNGEITKEDAATVLPFESKIEVVEVSGKALLEALEHSVHRFTDGEPRGEFLQLSGVQVVYDMNKPSGQRVVEAKVLCAKCAIPELQEINETEMYKIIMLDFLADGGDGFEMFKGKSVQKFDELDVDIFVEYIKKKSPIHPAVEWRITIKDFIDVEENVVGSTKVLLDGNCRQSECNLGNFITDAMVDWHATNYNDGEHWTDAAIAIIQGSRIKASIDSKMNNGRILKSEASNVFQPAFFNLNLVNFTGDELLKLLEHSVSTYGNINNLEFLQMSGIQVTFDVNKPVGQRVTDVKVLCAQCSVPELQTLQPTGHYKVIMQSILASGADGFGTVIGTKLNEDLGESDFNVFIEYLEKKSPVHPAVEWRITIKDFVDDNEVVGSTKVLLDSICTQNECNLGNFITDAMVDWNALNHHDSEYWTDASIAVIQGSKIKASYHPELNEGKITRKEAADVFEQQFHNLSVVDLTGEELLKLLEHSISNFENQNNFEFLQMSGIQVTFDVNKPVGQRVTDVKVLCAQCSVPELQTLEPTGHYKVIMQSVLASGGDGFETVIGMKPHQDLGETDVNVFIEYLEKKSPVYPAVEWRITITRGSIEVPATEEPTTVEPTTASATSSFYNFSVVLILLPTILNFLNKN</sequence>
<dbReference type="EMBL" id="CVRI01000043">
    <property type="protein sequence ID" value="CRK95991.1"/>
    <property type="molecule type" value="Genomic_DNA"/>
</dbReference>